<accession>A0A383CJC7</accession>
<evidence type="ECO:0000313" key="1">
    <source>
        <dbReference type="EMBL" id="SVE31855.1"/>
    </source>
</evidence>
<gene>
    <name evidence="1" type="ORF">METZ01_LOCUS484709</name>
</gene>
<name>A0A383CJC7_9ZZZZ</name>
<reference evidence="1" key="1">
    <citation type="submission" date="2018-05" db="EMBL/GenBank/DDBJ databases">
        <authorList>
            <person name="Lanie J.A."/>
            <person name="Ng W.-L."/>
            <person name="Kazmierczak K.M."/>
            <person name="Andrzejewski T.M."/>
            <person name="Davidsen T.M."/>
            <person name="Wayne K.J."/>
            <person name="Tettelin H."/>
            <person name="Glass J.I."/>
            <person name="Rusch D."/>
            <person name="Podicherti R."/>
            <person name="Tsui H.-C.T."/>
            <person name="Winkler M.E."/>
        </authorList>
    </citation>
    <scope>NUCLEOTIDE SEQUENCE</scope>
</reference>
<sequence>MEITDILEELNISELAPKKQSNKKLNALENIPEQLSFAPTYDDEPEERALLGSLTDAPVDIDDIQRT</sequence>
<dbReference type="AlphaFoldDB" id="A0A383CJC7"/>
<proteinExistence type="predicted"/>
<organism evidence="1">
    <name type="scientific">marine metagenome</name>
    <dbReference type="NCBI Taxonomy" id="408172"/>
    <lineage>
        <taxon>unclassified sequences</taxon>
        <taxon>metagenomes</taxon>
        <taxon>ecological metagenomes</taxon>
    </lineage>
</organism>
<dbReference type="EMBL" id="UINC01209027">
    <property type="protein sequence ID" value="SVE31855.1"/>
    <property type="molecule type" value="Genomic_DNA"/>
</dbReference>
<protein>
    <submittedName>
        <fullName evidence="1">Uncharacterized protein</fullName>
    </submittedName>
</protein>